<feature type="domain" description="CCAAT-binding factor" evidence="3">
    <location>
        <begin position="508"/>
        <end position="755"/>
    </location>
</feature>
<dbReference type="Proteomes" id="UP000029981">
    <property type="component" value="Chromosome 7"/>
</dbReference>
<dbReference type="PANTHER" id="PTHR12048">
    <property type="entry name" value="CCAAT-BINDING FACTOR-RELATED"/>
    <property type="match status" value="1"/>
</dbReference>
<dbReference type="GO" id="GO:0005634">
    <property type="term" value="C:nucleus"/>
    <property type="evidence" value="ECO:0000318"/>
    <property type="project" value="GO_Central"/>
</dbReference>
<dbReference type="Gramene" id="KGN45456">
    <property type="protein sequence ID" value="KGN45456"/>
    <property type="gene ID" value="Csa_7G448670"/>
</dbReference>
<dbReference type="STRING" id="3659.A0A0A0KCE2"/>
<protein>
    <recommendedName>
        <fullName evidence="3">CCAAT-binding factor domain-containing protein</fullName>
    </recommendedName>
</protein>
<dbReference type="AlphaFoldDB" id="A0A0A0KCE2"/>
<feature type="compositionally biased region" description="Basic residues" evidence="2">
    <location>
        <begin position="1010"/>
        <end position="1030"/>
    </location>
</feature>
<feature type="compositionally biased region" description="Polar residues" evidence="2">
    <location>
        <begin position="948"/>
        <end position="965"/>
    </location>
</feature>
<dbReference type="PANTHER" id="PTHR12048:SF0">
    <property type="entry name" value="CCAAT_ENHANCER-BINDING PROTEIN ZETA"/>
    <property type="match status" value="1"/>
</dbReference>
<feature type="compositionally biased region" description="Polar residues" evidence="2">
    <location>
        <begin position="703"/>
        <end position="712"/>
    </location>
</feature>
<evidence type="ECO:0000256" key="2">
    <source>
        <dbReference type="SAM" id="MobiDB-lite"/>
    </source>
</evidence>
<dbReference type="KEGG" id="csv:101213276"/>
<gene>
    <name evidence="4" type="ORF">Csa_7G448670</name>
</gene>
<reference evidence="4 5" key="1">
    <citation type="journal article" date="2009" name="Nat. Genet.">
        <title>The genome of the cucumber, Cucumis sativus L.</title>
        <authorList>
            <person name="Huang S."/>
            <person name="Li R."/>
            <person name="Zhang Z."/>
            <person name="Li L."/>
            <person name="Gu X."/>
            <person name="Fan W."/>
            <person name="Lucas W.J."/>
            <person name="Wang X."/>
            <person name="Xie B."/>
            <person name="Ni P."/>
            <person name="Ren Y."/>
            <person name="Zhu H."/>
            <person name="Li J."/>
            <person name="Lin K."/>
            <person name="Jin W."/>
            <person name="Fei Z."/>
            <person name="Li G."/>
            <person name="Staub J."/>
            <person name="Kilian A."/>
            <person name="van der Vossen E.A."/>
            <person name="Wu Y."/>
            <person name="Guo J."/>
            <person name="He J."/>
            <person name="Jia Z."/>
            <person name="Ren Y."/>
            <person name="Tian G."/>
            <person name="Lu Y."/>
            <person name="Ruan J."/>
            <person name="Qian W."/>
            <person name="Wang M."/>
            <person name="Huang Q."/>
            <person name="Li B."/>
            <person name="Xuan Z."/>
            <person name="Cao J."/>
            <person name="Asan"/>
            <person name="Wu Z."/>
            <person name="Zhang J."/>
            <person name="Cai Q."/>
            <person name="Bai Y."/>
            <person name="Zhao B."/>
            <person name="Han Y."/>
            <person name="Li Y."/>
            <person name="Li X."/>
            <person name="Wang S."/>
            <person name="Shi Q."/>
            <person name="Liu S."/>
            <person name="Cho W.K."/>
            <person name="Kim J.Y."/>
            <person name="Xu Y."/>
            <person name="Heller-Uszynska K."/>
            <person name="Miao H."/>
            <person name="Cheng Z."/>
            <person name="Zhang S."/>
            <person name="Wu J."/>
            <person name="Yang Y."/>
            <person name="Kang H."/>
            <person name="Li M."/>
            <person name="Liang H."/>
            <person name="Ren X."/>
            <person name="Shi Z."/>
            <person name="Wen M."/>
            <person name="Jian M."/>
            <person name="Yang H."/>
            <person name="Zhang G."/>
            <person name="Yang Z."/>
            <person name="Chen R."/>
            <person name="Liu S."/>
            <person name="Li J."/>
            <person name="Ma L."/>
            <person name="Liu H."/>
            <person name="Zhou Y."/>
            <person name="Zhao J."/>
            <person name="Fang X."/>
            <person name="Li G."/>
            <person name="Fang L."/>
            <person name="Li Y."/>
            <person name="Liu D."/>
            <person name="Zheng H."/>
            <person name="Zhang Y."/>
            <person name="Qin N."/>
            <person name="Li Z."/>
            <person name="Yang G."/>
            <person name="Yang S."/>
            <person name="Bolund L."/>
            <person name="Kristiansen K."/>
            <person name="Zheng H."/>
            <person name="Li S."/>
            <person name="Zhang X."/>
            <person name="Yang H."/>
            <person name="Wang J."/>
            <person name="Sun R."/>
            <person name="Zhang B."/>
            <person name="Jiang S."/>
            <person name="Wang J."/>
            <person name="Du Y."/>
            <person name="Li S."/>
        </authorList>
    </citation>
    <scope>NUCLEOTIDE SEQUENCE [LARGE SCALE GENOMIC DNA]</scope>
    <source>
        <strain evidence="5">cv. 9930</strain>
    </source>
</reference>
<reference evidence="4 5" key="4">
    <citation type="journal article" date="2011" name="BMC Genomics">
        <title>RNA-Seq improves annotation of protein-coding genes in the cucumber genome.</title>
        <authorList>
            <person name="Li Z."/>
            <person name="Zhang Z."/>
            <person name="Yan P."/>
            <person name="Huang S."/>
            <person name="Fei Z."/>
            <person name="Lin K."/>
        </authorList>
    </citation>
    <scope>NUCLEOTIDE SEQUENCE [LARGE SCALE GENOMIC DNA]</scope>
    <source>
        <strain evidence="5">cv. 9930</strain>
    </source>
</reference>
<comment type="similarity">
    <text evidence="1">Belongs to the CBF/MAK21 family.</text>
</comment>
<dbReference type="InterPro" id="IPR005612">
    <property type="entry name" value="CCAAT-binding_factor"/>
</dbReference>
<name>A0A0A0KCE2_CUCSA</name>
<feature type="compositionally biased region" description="Basic and acidic residues" evidence="2">
    <location>
        <begin position="987"/>
        <end position="1009"/>
    </location>
</feature>
<keyword evidence="5" id="KW-1185">Reference proteome</keyword>
<dbReference type="EMBL" id="CM002928">
    <property type="protein sequence ID" value="KGN45456.1"/>
    <property type="molecule type" value="Genomic_DNA"/>
</dbReference>
<dbReference type="SUPFAM" id="SSF48371">
    <property type="entry name" value="ARM repeat"/>
    <property type="match status" value="1"/>
</dbReference>
<feature type="compositionally biased region" description="Basic and acidic residues" evidence="2">
    <location>
        <begin position="635"/>
        <end position="644"/>
    </location>
</feature>
<reference evidence="4 5" key="2">
    <citation type="journal article" date="2009" name="PLoS ONE">
        <title>An integrated genetic and cytogenetic map of the cucumber genome.</title>
        <authorList>
            <person name="Ren Y."/>
            <person name="Zhang Z."/>
            <person name="Liu J."/>
            <person name="Staub J.E."/>
            <person name="Han Y."/>
            <person name="Cheng Z."/>
            <person name="Li X."/>
            <person name="Lu J."/>
            <person name="Miao H."/>
            <person name="Kang H."/>
            <person name="Xie B."/>
            <person name="Gu X."/>
            <person name="Wang X."/>
            <person name="Du Y."/>
            <person name="Jin W."/>
            <person name="Huang S."/>
        </authorList>
    </citation>
    <scope>NUCLEOTIDE SEQUENCE [LARGE SCALE GENOMIC DNA]</scope>
    <source>
        <strain evidence="5">cv. 9930</strain>
    </source>
</reference>
<feature type="region of interest" description="Disordered" evidence="2">
    <location>
        <begin position="627"/>
        <end position="683"/>
    </location>
</feature>
<dbReference type="InterPro" id="IPR016024">
    <property type="entry name" value="ARM-type_fold"/>
</dbReference>
<feature type="compositionally biased region" description="Basic and acidic residues" evidence="2">
    <location>
        <begin position="99"/>
        <end position="109"/>
    </location>
</feature>
<dbReference type="InterPro" id="IPR040155">
    <property type="entry name" value="CEBPZ/Mak21-like"/>
</dbReference>
<feature type="region of interest" description="Disordered" evidence="2">
    <location>
        <begin position="697"/>
        <end position="720"/>
    </location>
</feature>
<sequence length="1030" mass="114612">MAASKATNKGSNSMDDIEALKGEIASFASSLGLASSTPSSGFNDVDFRKQGPIKPIKHTKKSKRTSEQEPSKIQNPKAATPKSKEQPKPKPKPPVLTLDDDKDKPRSFDKFKNLPKLSLVKASVLGSWYVDAAELEAKVMGNEKKTEMNKNMEEWKKLVQKKRELGERLMAQYALDYEASRGKSGDIRMLVTTQRSGTAADKVSAFSVMVGDNPVANLRSLDALLGMVTSKVGKRHALTGFEALMELFISSLLPDRKLKNLLQRPLNQLPESKDGNSLLLFWFWEECLKQRYERFVIALEEASRDDLPALKNKALKTIYVLLKSKSEQERRLLSALVNKLGDPENKTASSADYHLSNLLSEHPNMKAVVIDEVDSFLFRPHLGLRAKYHAVNFLSQMRLSQKGDGPQVAKRLIDVYFALFKVLVASEDQKKQNSGEEDKKKASRFSKDIKAKDLSESHVEMDSRILSALLAGVNRAFPYVLSKEADDIIEVQSPMLFQLVHSKNFNVAVQGFMLLDKVSSKNQVVSDRFFRALYSKLLLPVAMNSSKAEMFIGLLLRAMKSDVNLKRVAAYAKRILQVALQQPPQYACGCLFLLSEVLKARPSLWNMVLQSESIDDELEHFEDVVEEENMNKTSTELREHKDDVELGSPSDGASSGDDDSPDEDDDSPVSHSEDESSDDDGELLMKYDSKDTVKPAIKKSGENEQQSLTPSKGLSLPGGYNPRHREPSYCNADRASWWELVVLASHVHPSVATMAQTLLSGANIIYNGNPLNDLSLTAFLDKFMEKKPKASTWHGGSQIEPAKKLDMNNHLIGPEILSLAEEDVPPEDLVFHKFYTFKMNSSKKPKKKKKKGANEEAEDLFGGAVEADDNDDPAEDLSDVDMVGGDESDNEEIENLLDSANPSGEADGDYDYDDLDQVANEDDEDLVGNLSDEEMDIHSDIADGEDLGSSSDEMLSGSDNDNLGQDSDDEPKKKRKAKVSPFASLEDYEHIINKDGDHKKKSTKGETKPKSKSKSKSNSKARKRKRDSRK</sequence>
<organism evidence="4 5">
    <name type="scientific">Cucumis sativus</name>
    <name type="common">Cucumber</name>
    <dbReference type="NCBI Taxonomy" id="3659"/>
    <lineage>
        <taxon>Eukaryota</taxon>
        <taxon>Viridiplantae</taxon>
        <taxon>Streptophyta</taxon>
        <taxon>Embryophyta</taxon>
        <taxon>Tracheophyta</taxon>
        <taxon>Spermatophyta</taxon>
        <taxon>Magnoliopsida</taxon>
        <taxon>eudicotyledons</taxon>
        <taxon>Gunneridae</taxon>
        <taxon>Pentapetalae</taxon>
        <taxon>rosids</taxon>
        <taxon>fabids</taxon>
        <taxon>Cucurbitales</taxon>
        <taxon>Cucurbitaceae</taxon>
        <taxon>Benincaseae</taxon>
        <taxon>Cucumis</taxon>
    </lineage>
</organism>
<feature type="compositionally biased region" description="Acidic residues" evidence="2">
    <location>
        <begin position="906"/>
        <end position="915"/>
    </location>
</feature>
<reference evidence="4 5" key="3">
    <citation type="journal article" date="2010" name="BMC Genomics">
        <title>Transcriptome sequencing and comparative analysis of cucumber flowers with different sex types.</title>
        <authorList>
            <person name="Guo S."/>
            <person name="Zheng Y."/>
            <person name="Joung J.G."/>
            <person name="Liu S."/>
            <person name="Zhang Z."/>
            <person name="Crasta O.R."/>
            <person name="Sobral B.W."/>
            <person name="Xu Y."/>
            <person name="Huang S."/>
            <person name="Fei Z."/>
        </authorList>
    </citation>
    <scope>NUCLEOTIDE SEQUENCE [LARGE SCALE GENOMIC DNA]</scope>
    <source>
        <strain evidence="5">cv. 9930</strain>
    </source>
</reference>
<feature type="region of interest" description="Disordered" evidence="2">
    <location>
        <begin position="33"/>
        <end position="109"/>
    </location>
</feature>
<evidence type="ECO:0000313" key="5">
    <source>
        <dbReference type="Proteomes" id="UP000029981"/>
    </source>
</evidence>
<dbReference type="Pfam" id="PF03914">
    <property type="entry name" value="CBF"/>
    <property type="match status" value="1"/>
</dbReference>
<proteinExistence type="inferred from homology"/>
<evidence type="ECO:0000259" key="3">
    <source>
        <dbReference type="Pfam" id="PF03914"/>
    </source>
</evidence>
<feature type="compositionally biased region" description="Acidic residues" evidence="2">
    <location>
        <begin position="656"/>
        <end position="667"/>
    </location>
</feature>
<evidence type="ECO:0000313" key="4">
    <source>
        <dbReference type="EMBL" id="KGN45456.1"/>
    </source>
</evidence>
<dbReference type="eggNOG" id="KOG2038">
    <property type="taxonomic scope" value="Eukaryota"/>
</dbReference>
<dbReference type="OrthoDB" id="28947at2759"/>
<accession>A0A0A0KCE2</accession>
<feature type="region of interest" description="Disordered" evidence="2">
    <location>
        <begin position="844"/>
        <end position="915"/>
    </location>
</feature>
<feature type="compositionally biased region" description="Acidic residues" evidence="2">
    <location>
        <begin position="866"/>
        <end position="895"/>
    </location>
</feature>
<feature type="region of interest" description="Disordered" evidence="2">
    <location>
        <begin position="927"/>
        <end position="1030"/>
    </location>
</feature>
<evidence type="ECO:0000256" key="1">
    <source>
        <dbReference type="ARBA" id="ARBA00007797"/>
    </source>
</evidence>
<dbReference type="OMA" id="EIWCNDE"/>